<protein>
    <submittedName>
        <fullName evidence="9">TerC family protein</fullName>
    </submittedName>
</protein>
<dbReference type="InterPro" id="IPR005496">
    <property type="entry name" value="Integral_membrane_TerC"/>
</dbReference>
<dbReference type="Pfam" id="PF03741">
    <property type="entry name" value="TerC"/>
    <property type="match status" value="1"/>
</dbReference>
<keyword evidence="7" id="KW-0472">Membrane</keyword>
<reference evidence="9" key="1">
    <citation type="journal article" date="2021" name="PeerJ">
        <title>Extensive microbial diversity within the chicken gut microbiome revealed by metagenomics and culture.</title>
        <authorList>
            <person name="Gilroy R."/>
            <person name="Ravi A."/>
            <person name="Getino M."/>
            <person name="Pursley I."/>
            <person name="Horton D.L."/>
            <person name="Alikhan N.F."/>
            <person name="Baker D."/>
            <person name="Gharbi K."/>
            <person name="Hall N."/>
            <person name="Watson M."/>
            <person name="Adriaenssens E.M."/>
            <person name="Foster-Nyarko E."/>
            <person name="Jarju S."/>
            <person name="Secka A."/>
            <person name="Antonio M."/>
            <person name="Oren A."/>
            <person name="Chaudhuri R.R."/>
            <person name="La Ragione R."/>
            <person name="Hildebrand F."/>
            <person name="Pallen M.J."/>
        </authorList>
    </citation>
    <scope>NUCLEOTIDE SEQUENCE</scope>
    <source>
        <strain evidence="9">CHK186-16707</strain>
    </source>
</reference>
<sequence length="526" mass="58043">MIWDFAWLADPTAWLALGTLILLELVLGIDNLVFITFVTAKLPASQRQGAFRIGLFLALLQRFVLLAAMAWLVGLTVPLFTVFGHPFSLRDLILIGGGGFLLFKGSMELRDRLEEHLLTGAEASAPPRFWYVIAQILVLDALFSFDSIITSVGMVKEVTLMMVAVSVAMGIMLLAARPLSRFVDRHPTIVVLFLGFLIMIGLSLITDGLGVPIPKGYLYAAIGFSLFVEGFNLLAVRVRRRRIQARGARNLRESTARAVLDLLGGDAVNGEAQLDVAALVGDDTGEKVFDREEREMVARIILLGGRPVRSIMTPRHKARWLDIDAPDDEIMRAAARAPLSALPVYRRNTDEVLGVVRLRDLLVQCRLHRAFNLRSLIRPAPVVLEYTSLSDLWQTFHDRPAPLAVVLDEYGSAVGVVTPQNVMEALAGYVGGVSVQVESFRRDDGTWELPGRLPAEDALRLLGLRVERELDSETVAGLLLEVMGHIPEAGETLTWQGKEWEIVAMDGLRIDSIRVRDAGGRASRED</sequence>
<feature type="transmembrane region" description="Helical" evidence="7">
    <location>
        <begin position="92"/>
        <end position="109"/>
    </location>
</feature>
<dbReference type="GO" id="GO:0050660">
    <property type="term" value="F:flavin adenine dinucleotide binding"/>
    <property type="evidence" value="ECO:0007669"/>
    <property type="project" value="InterPro"/>
</dbReference>
<keyword evidence="4" id="KW-0677">Repeat</keyword>
<reference evidence="9" key="2">
    <citation type="submission" date="2021-04" db="EMBL/GenBank/DDBJ databases">
        <authorList>
            <person name="Gilroy R."/>
        </authorList>
    </citation>
    <scope>NUCLEOTIDE SEQUENCE</scope>
    <source>
        <strain evidence="9">CHK186-16707</strain>
    </source>
</reference>
<comment type="caution">
    <text evidence="9">The sequence shown here is derived from an EMBL/GenBank/DDBJ whole genome shotgun (WGS) entry which is preliminary data.</text>
</comment>
<evidence type="ECO:0000256" key="4">
    <source>
        <dbReference type="ARBA" id="ARBA00022737"/>
    </source>
</evidence>
<keyword evidence="7" id="KW-1133">Transmembrane helix</keyword>
<dbReference type="Proteomes" id="UP000824225">
    <property type="component" value="Unassembled WGS sequence"/>
</dbReference>
<dbReference type="EMBL" id="DXAN01000031">
    <property type="protein sequence ID" value="HJA09420.1"/>
    <property type="molecule type" value="Genomic_DNA"/>
</dbReference>
<feature type="transmembrane region" description="Helical" evidence="7">
    <location>
        <begin position="129"/>
        <end position="152"/>
    </location>
</feature>
<comment type="similarity">
    <text evidence="2">Belongs to the UPF0053 family.</text>
</comment>
<evidence type="ECO:0000256" key="1">
    <source>
        <dbReference type="ARBA" id="ARBA00004651"/>
    </source>
</evidence>
<feature type="transmembrane region" description="Helical" evidence="7">
    <location>
        <begin position="158"/>
        <end position="176"/>
    </location>
</feature>
<dbReference type="InterPro" id="IPR000644">
    <property type="entry name" value="CBS_dom"/>
</dbReference>
<keyword evidence="5 6" id="KW-0129">CBS domain</keyword>
<dbReference type="Pfam" id="PF00571">
    <property type="entry name" value="CBS"/>
    <property type="match status" value="2"/>
</dbReference>
<evidence type="ECO:0000256" key="7">
    <source>
        <dbReference type="SAM" id="Phobius"/>
    </source>
</evidence>
<keyword evidence="7" id="KW-0812">Transmembrane</keyword>
<dbReference type="Gene3D" id="3.30.465.10">
    <property type="match status" value="1"/>
</dbReference>
<evidence type="ECO:0000256" key="6">
    <source>
        <dbReference type="PROSITE-ProRule" id="PRU00703"/>
    </source>
</evidence>
<dbReference type="GO" id="GO:0005886">
    <property type="term" value="C:plasma membrane"/>
    <property type="evidence" value="ECO:0007669"/>
    <property type="project" value="UniProtKB-SubCell"/>
</dbReference>
<evidence type="ECO:0000313" key="10">
    <source>
        <dbReference type="Proteomes" id="UP000824225"/>
    </source>
</evidence>
<feature type="domain" description="CBS" evidence="8">
    <location>
        <begin position="376"/>
        <end position="435"/>
    </location>
</feature>
<dbReference type="PROSITE" id="PS51371">
    <property type="entry name" value="CBS"/>
    <property type="match status" value="1"/>
</dbReference>
<dbReference type="SUPFAM" id="SSF56176">
    <property type="entry name" value="FAD-binding/transporter-associated domain-like"/>
    <property type="match status" value="1"/>
</dbReference>
<dbReference type="Gene3D" id="3.10.580.10">
    <property type="entry name" value="CBS-domain"/>
    <property type="match status" value="1"/>
</dbReference>
<evidence type="ECO:0000256" key="3">
    <source>
        <dbReference type="ARBA" id="ARBA00022475"/>
    </source>
</evidence>
<feature type="transmembrane region" description="Helical" evidence="7">
    <location>
        <begin position="217"/>
        <end position="236"/>
    </location>
</feature>
<dbReference type="SUPFAM" id="SSF54631">
    <property type="entry name" value="CBS-domain pair"/>
    <property type="match status" value="1"/>
</dbReference>
<dbReference type="InterPro" id="IPR046342">
    <property type="entry name" value="CBS_dom_sf"/>
</dbReference>
<dbReference type="InterPro" id="IPR016169">
    <property type="entry name" value="FAD-bd_PCMH_sub2"/>
</dbReference>
<dbReference type="Pfam" id="PF03471">
    <property type="entry name" value="CorC_HlyC"/>
    <property type="match status" value="1"/>
</dbReference>
<name>A0A9D2KLN7_9BACT</name>
<dbReference type="InterPro" id="IPR036318">
    <property type="entry name" value="FAD-bd_PCMH-like_sf"/>
</dbReference>
<dbReference type="AlphaFoldDB" id="A0A9D2KLN7"/>
<accession>A0A9D2KLN7</accession>
<gene>
    <name evidence="9" type="ORF">H9962_09580</name>
</gene>
<keyword evidence="3" id="KW-1003">Cell membrane</keyword>
<evidence type="ECO:0000256" key="2">
    <source>
        <dbReference type="ARBA" id="ARBA00006337"/>
    </source>
</evidence>
<dbReference type="SMART" id="SM01091">
    <property type="entry name" value="CorC_HlyC"/>
    <property type="match status" value="1"/>
</dbReference>
<proteinExistence type="inferred from homology"/>
<feature type="transmembrane region" description="Helical" evidence="7">
    <location>
        <begin position="12"/>
        <end position="38"/>
    </location>
</feature>
<dbReference type="PANTHER" id="PTHR22777:SF30">
    <property type="entry name" value="UPF0053 PROTEIN YEGH"/>
    <property type="match status" value="1"/>
</dbReference>
<evidence type="ECO:0000256" key="5">
    <source>
        <dbReference type="ARBA" id="ARBA00023122"/>
    </source>
</evidence>
<evidence type="ECO:0000259" key="8">
    <source>
        <dbReference type="PROSITE" id="PS51371"/>
    </source>
</evidence>
<dbReference type="PANTHER" id="PTHR22777">
    <property type="entry name" value="HEMOLYSIN-RELATED"/>
    <property type="match status" value="1"/>
</dbReference>
<dbReference type="InterPro" id="IPR005170">
    <property type="entry name" value="Transptr-assoc_dom"/>
</dbReference>
<feature type="transmembrane region" description="Helical" evidence="7">
    <location>
        <begin position="50"/>
        <end position="72"/>
    </location>
</feature>
<evidence type="ECO:0000313" key="9">
    <source>
        <dbReference type="EMBL" id="HJA09420.1"/>
    </source>
</evidence>
<feature type="transmembrane region" description="Helical" evidence="7">
    <location>
        <begin position="188"/>
        <end position="205"/>
    </location>
</feature>
<organism evidence="9 10">
    <name type="scientific">Candidatus Mailhella merdigallinarum</name>
    <dbReference type="NCBI Taxonomy" id="2838658"/>
    <lineage>
        <taxon>Bacteria</taxon>
        <taxon>Pseudomonadati</taxon>
        <taxon>Thermodesulfobacteriota</taxon>
        <taxon>Desulfovibrionia</taxon>
        <taxon>Desulfovibrionales</taxon>
        <taxon>Desulfovibrionaceae</taxon>
        <taxon>Mailhella</taxon>
    </lineage>
</organism>
<dbReference type="InterPro" id="IPR044751">
    <property type="entry name" value="Ion_transp-like_CBS"/>
</dbReference>
<dbReference type="CDD" id="cd04590">
    <property type="entry name" value="CBS_pair_CorC_HlyC_assoc"/>
    <property type="match status" value="1"/>
</dbReference>
<comment type="subcellular location">
    <subcellularLocation>
        <location evidence="1">Cell membrane</location>
        <topology evidence="1">Multi-pass membrane protein</topology>
    </subcellularLocation>
</comment>